<reference evidence="4" key="1">
    <citation type="submission" date="2023-07" db="EMBL/GenBank/DDBJ databases">
        <authorList>
            <consortium name="CYATHOMIX"/>
        </authorList>
    </citation>
    <scope>NUCLEOTIDE SEQUENCE</scope>
    <source>
        <strain evidence="4">N/A</strain>
    </source>
</reference>
<comment type="caution">
    <text evidence="4">The sequence shown here is derived from an EMBL/GenBank/DDBJ whole genome shotgun (WGS) entry which is preliminary data.</text>
</comment>
<keyword evidence="2" id="KW-1015">Disulfide bond</keyword>
<dbReference type="InterPro" id="IPR038765">
    <property type="entry name" value="Papain-like_cys_pep_sf"/>
</dbReference>
<organism evidence="4 5">
    <name type="scientific">Cylicocyclus nassatus</name>
    <name type="common">Nematode worm</name>
    <dbReference type="NCBI Taxonomy" id="53992"/>
    <lineage>
        <taxon>Eukaryota</taxon>
        <taxon>Metazoa</taxon>
        <taxon>Ecdysozoa</taxon>
        <taxon>Nematoda</taxon>
        <taxon>Chromadorea</taxon>
        <taxon>Rhabditida</taxon>
        <taxon>Rhabditina</taxon>
        <taxon>Rhabditomorpha</taxon>
        <taxon>Strongyloidea</taxon>
        <taxon>Strongylidae</taxon>
        <taxon>Cylicocyclus</taxon>
    </lineage>
</organism>
<comment type="similarity">
    <text evidence="1">Belongs to the peptidase C1 family.</text>
</comment>
<dbReference type="PANTHER" id="PTHR12411">
    <property type="entry name" value="CYSTEINE PROTEASE FAMILY C1-RELATED"/>
    <property type="match status" value="1"/>
</dbReference>
<feature type="domain" description="Peptidase C1A papain C-terminal" evidence="3">
    <location>
        <begin position="2"/>
        <end position="148"/>
    </location>
</feature>
<evidence type="ECO:0000259" key="3">
    <source>
        <dbReference type="SMART" id="SM00645"/>
    </source>
</evidence>
<evidence type="ECO:0000256" key="1">
    <source>
        <dbReference type="ARBA" id="ARBA00008455"/>
    </source>
</evidence>
<dbReference type="Gene3D" id="3.90.70.10">
    <property type="entry name" value="Cysteine proteinases"/>
    <property type="match status" value="1"/>
</dbReference>
<evidence type="ECO:0000256" key="2">
    <source>
        <dbReference type="ARBA" id="ARBA00023157"/>
    </source>
</evidence>
<proteinExistence type="inferred from homology"/>
<dbReference type="InterPro" id="IPR025660">
    <property type="entry name" value="Pept_his_AS"/>
</dbReference>
<name>A0AA36M1X9_CYLNA</name>
<dbReference type="PROSITE" id="PS00639">
    <property type="entry name" value="THIOL_PROTEASE_HIS"/>
    <property type="match status" value="1"/>
</dbReference>
<keyword evidence="5" id="KW-1185">Reference proteome</keyword>
<gene>
    <name evidence="4" type="ORF">CYNAS_LOCUS6650</name>
</gene>
<dbReference type="GO" id="GO:0006508">
    <property type="term" value="P:proteolysis"/>
    <property type="evidence" value="ECO:0007669"/>
    <property type="project" value="InterPro"/>
</dbReference>
<dbReference type="SUPFAM" id="SSF54001">
    <property type="entry name" value="Cysteine proteinases"/>
    <property type="match status" value="1"/>
</dbReference>
<evidence type="ECO:0000313" key="4">
    <source>
        <dbReference type="EMBL" id="CAJ0594667.1"/>
    </source>
</evidence>
<dbReference type="AlphaFoldDB" id="A0AA36M1X9"/>
<protein>
    <recommendedName>
        <fullName evidence="3">Peptidase C1A papain C-terminal domain-containing protein</fullName>
    </recommendedName>
</protein>
<dbReference type="InterPro" id="IPR025661">
    <property type="entry name" value="Pept_asp_AS"/>
</dbReference>
<dbReference type="EMBL" id="CATQJL010000112">
    <property type="protein sequence ID" value="CAJ0594667.1"/>
    <property type="molecule type" value="Genomic_DNA"/>
</dbReference>
<evidence type="ECO:0000313" key="5">
    <source>
        <dbReference type="Proteomes" id="UP001176961"/>
    </source>
</evidence>
<dbReference type="Proteomes" id="UP001176961">
    <property type="component" value="Unassembled WGS sequence"/>
</dbReference>
<dbReference type="PROSITE" id="PS00640">
    <property type="entry name" value="THIOL_PROTEASE_ASN"/>
    <property type="match status" value="1"/>
</dbReference>
<accession>A0AA36M1X9</accession>
<dbReference type="Pfam" id="PF00112">
    <property type="entry name" value="Peptidase_C1"/>
    <property type="match status" value="1"/>
</dbReference>
<dbReference type="InterPro" id="IPR000668">
    <property type="entry name" value="Peptidase_C1A_C"/>
</dbReference>
<dbReference type="SMART" id="SM00645">
    <property type="entry name" value="Pept_C1"/>
    <property type="match status" value="1"/>
</dbReference>
<dbReference type="GO" id="GO:0008234">
    <property type="term" value="F:cysteine-type peptidase activity"/>
    <property type="evidence" value="ECO:0007669"/>
    <property type="project" value="InterPro"/>
</dbReference>
<sequence>MWHTCKPKYYGPYKSDTWKTPTCRSRCQFRYRKNYNEDKFWGRNSYYVLGNETDIRREIYDNGSVIATFQVYSDFSYYTKGVYIQKSGSKRGAHAVKIVGWGVDKTSGTIPYWLVANSWNTDWGENGFFRIIRGTDECGIESNIVGGHLIIYNAH</sequence>
<dbReference type="InterPro" id="IPR013128">
    <property type="entry name" value="Peptidase_C1A"/>
</dbReference>